<dbReference type="Proteomes" id="UP000263900">
    <property type="component" value="Chromosome"/>
</dbReference>
<dbReference type="RefSeq" id="WP_119052886.1">
    <property type="nucleotide sequence ID" value="NZ_CP032157.1"/>
</dbReference>
<dbReference type="AlphaFoldDB" id="A0A3B7MVB8"/>
<sequence>MTILFTPEELIQYLYQETSPEKTAAIEAALQEDWTLREKLEVLKASVKSLDRVVESPRPQVILNILNYARESAIEPVE</sequence>
<dbReference type="EMBL" id="CP032157">
    <property type="protein sequence ID" value="AXY77010.1"/>
    <property type="molecule type" value="Genomic_DNA"/>
</dbReference>
<protein>
    <recommendedName>
        <fullName evidence="3">Anti-sigma factor</fullName>
    </recommendedName>
</protein>
<dbReference type="OrthoDB" id="982713at2"/>
<proteinExistence type="predicted"/>
<gene>
    <name evidence="1" type="ORF">D3H65_24820</name>
</gene>
<accession>A0A3B7MVB8</accession>
<evidence type="ECO:0000313" key="2">
    <source>
        <dbReference type="Proteomes" id="UP000263900"/>
    </source>
</evidence>
<name>A0A3B7MVB8_9BACT</name>
<evidence type="ECO:0008006" key="3">
    <source>
        <dbReference type="Google" id="ProtNLM"/>
    </source>
</evidence>
<evidence type="ECO:0000313" key="1">
    <source>
        <dbReference type="EMBL" id="AXY77010.1"/>
    </source>
</evidence>
<organism evidence="1 2">
    <name type="scientific">Paraflavitalea soli</name>
    <dbReference type="NCBI Taxonomy" id="2315862"/>
    <lineage>
        <taxon>Bacteria</taxon>
        <taxon>Pseudomonadati</taxon>
        <taxon>Bacteroidota</taxon>
        <taxon>Chitinophagia</taxon>
        <taxon>Chitinophagales</taxon>
        <taxon>Chitinophagaceae</taxon>
        <taxon>Paraflavitalea</taxon>
    </lineage>
</organism>
<keyword evidence="2" id="KW-1185">Reference proteome</keyword>
<reference evidence="1 2" key="1">
    <citation type="submission" date="2018-09" db="EMBL/GenBank/DDBJ databases">
        <title>Genome sequencing of strain 6GH32-13.</title>
        <authorList>
            <person name="Weon H.-Y."/>
            <person name="Heo J."/>
            <person name="Kwon S.-W."/>
        </authorList>
    </citation>
    <scope>NUCLEOTIDE SEQUENCE [LARGE SCALE GENOMIC DNA]</scope>
    <source>
        <strain evidence="1 2">5GH32-13</strain>
    </source>
</reference>
<dbReference type="KEGG" id="pseg:D3H65_24820"/>